<reference evidence="3" key="1">
    <citation type="submission" date="2009-05" db="EMBL/GenBank/DDBJ databases">
        <authorList>
            <person name="Harkins D.M."/>
            <person name="DeShazer D."/>
            <person name="Woods D.E."/>
            <person name="Brinkac L.M."/>
            <person name="Brown K.A."/>
            <person name="Hung G.C."/>
            <person name="Tuanyok A."/>
            <person name="Zhang B."/>
            <person name="Nierman W.C."/>
        </authorList>
    </citation>
    <scope>NUCLEOTIDE SEQUENCE [LARGE SCALE GENOMIC DNA]</scope>
    <source>
        <strain evidence="3">1710a</strain>
    </source>
</reference>
<evidence type="ECO:0000259" key="2">
    <source>
        <dbReference type="Pfam" id="PF01979"/>
    </source>
</evidence>
<dbReference type="AlphaFoldDB" id="A0A0E1WB26"/>
<dbReference type="Pfam" id="PF01979">
    <property type="entry name" value="Amidohydro_1"/>
    <property type="match status" value="1"/>
</dbReference>
<dbReference type="EMBL" id="CM000832">
    <property type="protein sequence ID" value="EET06767.1"/>
    <property type="molecule type" value="Genomic_DNA"/>
</dbReference>
<evidence type="ECO:0000313" key="3">
    <source>
        <dbReference type="EMBL" id="EET06767.1"/>
    </source>
</evidence>
<proteinExistence type="predicted"/>
<dbReference type="Proteomes" id="UP000001812">
    <property type="component" value="Chromosome I"/>
</dbReference>
<accession>A0A0E1WB26</accession>
<dbReference type="InterPro" id="IPR050138">
    <property type="entry name" value="DHOase/Allantoinase_Hydrolase"/>
</dbReference>
<dbReference type="GO" id="GO:0004038">
    <property type="term" value="F:allantoinase activity"/>
    <property type="evidence" value="ECO:0007669"/>
    <property type="project" value="TreeGrafter"/>
</dbReference>
<dbReference type="SUPFAM" id="SSF51338">
    <property type="entry name" value="Composite domain of metallo-dependent hydrolases"/>
    <property type="match status" value="1"/>
</dbReference>
<dbReference type="InterPro" id="IPR032466">
    <property type="entry name" value="Metal_Hydrolase"/>
</dbReference>
<dbReference type="GO" id="GO:0005737">
    <property type="term" value="C:cytoplasm"/>
    <property type="evidence" value="ECO:0007669"/>
    <property type="project" value="TreeGrafter"/>
</dbReference>
<dbReference type="SUPFAM" id="SSF51556">
    <property type="entry name" value="Metallo-dependent hydrolases"/>
    <property type="match status" value="1"/>
</dbReference>
<gene>
    <name evidence="3" type="ORF">BURPS1710A_2517</name>
</gene>
<dbReference type="HOGENOM" id="CLU_015572_4_2_4"/>
<keyword evidence="1" id="KW-0963">Cytoplasm</keyword>
<name>A0A0E1WB26_BURPE</name>
<evidence type="ECO:0000256" key="1">
    <source>
        <dbReference type="ARBA" id="ARBA00022490"/>
    </source>
</evidence>
<dbReference type="InterPro" id="IPR006680">
    <property type="entry name" value="Amidohydro-rel"/>
</dbReference>
<dbReference type="PANTHER" id="PTHR43668">
    <property type="entry name" value="ALLANTOINASE"/>
    <property type="match status" value="1"/>
</dbReference>
<sequence length="466" mass="50622">MQETEMSDFEQVVRGRLVDAQQIVEDGWLAIRGGRIAARGAGAPPAARDLIDARGQWVLPGVVDGQVHAGSQANHEGLGRASRAAAAGGVTVMVDMPYDDPEPVASRAQLDRKIAEAERDCHVDIALYGTLNAKHGLDAAAGLIDGGVCAFKFSMFEATPGRFPRVDEDVLYDAFRLVAPSGLACGVHNQMQDLTRKNIARMIEAGDTGWDAFLRAHPPLIENLATALIYEIGAETGARAHAVHVSTSRGFELCNMFRRAGHHASIETCVQYLMLDHETHTKRFGAKTKHYPPIRPRAEQELLWTHVARGECTFVSSDHVSWELKRKGDANVFRNASGGPGLETLLPAFWTGCEQHGIAPTRVAELLATNPARHFLLDDRKGSLDVGADADFVILTPERYAFDPSCSLSAVQWSAFEGMEFAVRIAATYCRGALVYDGARIVNPAGSGRFLKPHGSRPIVTQPERA</sequence>
<protein>
    <submittedName>
        <fullName evidence="3">Putative D-hydantoinase</fullName>
    </submittedName>
</protein>
<dbReference type="InterPro" id="IPR011059">
    <property type="entry name" value="Metal-dep_hydrolase_composite"/>
</dbReference>
<dbReference type="Gene3D" id="3.20.20.140">
    <property type="entry name" value="Metal-dependent hydrolases"/>
    <property type="match status" value="1"/>
</dbReference>
<dbReference type="GO" id="GO:0006145">
    <property type="term" value="P:purine nucleobase catabolic process"/>
    <property type="evidence" value="ECO:0007669"/>
    <property type="project" value="TreeGrafter"/>
</dbReference>
<dbReference type="Gene3D" id="2.30.40.10">
    <property type="entry name" value="Urease, subunit C, domain 1"/>
    <property type="match status" value="1"/>
</dbReference>
<feature type="domain" description="Amidohydrolase-related" evidence="2">
    <location>
        <begin position="57"/>
        <end position="435"/>
    </location>
</feature>
<organism evidence="3">
    <name type="scientific">Burkholderia pseudomallei 1710a</name>
    <dbReference type="NCBI Taxonomy" id="320371"/>
    <lineage>
        <taxon>Bacteria</taxon>
        <taxon>Pseudomonadati</taxon>
        <taxon>Pseudomonadota</taxon>
        <taxon>Betaproteobacteria</taxon>
        <taxon>Burkholderiales</taxon>
        <taxon>Burkholderiaceae</taxon>
        <taxon>Burkholderia</taxon>
        <taxon>pseudomallei group</taxon>
    </lineage>
</organism>
<dbReference type="PANTHER" id="PTHR43668:SF2">
    <property type="entry name" value="ALLANTOINASE"/>
    <property type="match status" value="1"/>
</dbReference>